<name>A0A7I8VXG8_9ANNE</name>
<dbReference type="InterPro" id="IPR036388">
    <property type="entry name" value="WH-like_DNA-bd_sf"/>
</dbReference>
<dbReference type="GO" id="GO:0043565">
    <property type="term" value="F:sequence-specific DNA binding"/>
    <property type="evidence" value="ECO:0007669"/>
    <property type="project" value="InterPro"/>
</dbReference>
<comment type="subcellular location">
    <subcellularLocation>
        <location evidence="3">Nucleus</location>
    </subcellularLocation>
</comment>
<evidence type="ECO:0000256" key="1">
    <source>
        <dbReference type="ARBA" id="ARBA00005562"/>
    </source>
</evidence>
<dbReference type="PANTHER" id="PTHR11849:SF182">
    <property type="entry name" value="SAM POINTED DOMAIN-CONTAINING ETS TRANSCRIPTION FACTOR"/>
    <property type="match status" value="1"/>
</dbReference>
<dbReference type="InterPro" id="IPR046328">
    <property type="entry name" value="ETS_fam"/>
</dbReference>
<dbReference type="AlphaFoldDB" id="A0A7I8VXG8"/>
<keyword evidence="2 3" id="KW-0238">DNA-binding</keyword>
<feature type="domain" description="ETS" evidence="4">
    <location>
        <begin position="128"/>
        <end position="212"/>
    </location>
</feature>
<dbReference type="SUPFAM" id="SSF46785">
    <property type="entry name" value="Winged helix' DNA-binding domain"/>
    <property type="match status" value="1"/>
</dbReference>
<dbReference type="PANTHER" id="PTHR11849">
    <property type="entry name" value="ETS"/>
    <property type="match status" value="1"/>
</dbReference>
<dbReference type="GO" id="GO:0000981">
    <property type="term" value="F:DNA-binding transcription factor activity, RNA polymerase II-specific"/>
    <property type="evidence" value="ECO:0007669"/>
    <property type="project" value="TreeGrafter"/>
</dbReference>
<dbReference type="SMART" id="SM00413">
    <property type="entry name" value="ETS"/>
    <property type="match status" value="1"/>
</dbReference>
<evidence type="ECO:0000313" key="5">
    <source>
        <dbReference type="EMBL" id="CAD5121061.1"/>
    </source>
</evidence>
<organism evidence="5 6">
    <name type="scientific">Dimorphilus gyrociliatus</name>
    <dbReference type="NCBI Taxonomy" id="2664684"/>
    <lineage>
        <taxon>Eukaryota</taxon>
        <taxon>Metazoa</taxon>
        <taxon>Spiralia</taxon>
        <taxon>Lophotrochozoa</taxon>
        <taxon>Annelida</taxon>
        <taxon>Polychaeta</taxon>
        <taxon>Polychaeta incertae sedis</taxon>
        <taxon>Dinophilidae</taxon>
        <taxon>Dimorphilus</taxon>
    </lineage>
</organism>
<dbReference type="Proteomes" id="UP000549394">
    <property type="component" value="Unassembled WGS sequence"/>
</dbReference>
<evidence type="ECO:0000256" key="3">
    <source>
        <dbReference type="RuleBase" id="RU004019"/>
    </source>
</evidence>
<dbReference type="PROSITE" id="PS50061">
    <property type="entry name" value="ETS_DOMAIN_3"/>
    <property type="match status" value="1"/>
</dbReference>
<comment type="similarity">
    <text evidence="1 3">Belongs to the ETS family.</text>
</comment>
<reference evidence="5 6" key="1">
    <citation type="submission" date="2020-08" db="EMBL/GenBank/DDBJ databases">
        <authorList>
            <person name="Hejnol A."/>
        </authorList>
    </citation>
    <scope>NUCLEOTIDE SEQUENCE [LARGE SCALE GENOMIC DNA]</scope>
</reference>
<gene>
    <name evidence="5" type="ORF">DGYR_LOCUS9059</name>
</gene>
<dbReference type="InterPro" id="IPR000418">
    <property type="entry name" value="Ets_dom"/>
</dbReference>
<dbReference type="Pfam" id="PF00178">
    <property type="entry name" value="Ets"/>
    <property type="match status" value="1"/>
</dbReference>
<dbReference type="InterPro" id="IPR036390">
    <property type="entry name" value="WH_DNA-bd_sf"/>
</dbReference>
<keyword evidence="6" id="KW-1185">Reference proteome</keyword>
<sequence>MATALFGNRLEHEFPFNDVISCMEEYYYPATNQEEIIKEQSNRYNWQNLEASFNYSSSESVYTRPACSPPNIGMETNDLSFNDADFDYLTASVSSYGNPEYVQQAPQMAQLPQNRSNSPKMGRTKPNIQLWQFLRKLLSEPALYGKSIRWINESEGVFKIDNSNKVAELWGKEKHCPRMNYDKLSRSIRTYYKKNIIVKPPNNARRLVYQFCPSYR</sequence>
<dbReference type="OrthoDB" id="5961210at2759"/>
<dbReference type="GO" id="GO:0030154">
    <property type="term" value="P:cell differentiation"/>
    <property type="evidence" value="ECO:0007669"/>
    <property type="project" value="TreeGrafter"/>
</dbReference>
<evidence type="ECO:0000313" key="6">
    <source>
        <dbReference type="Proteomes" id="UP000549394"/>
    </source>
</evidence>
<dbReference type="PRINTS" id="PR00454">
    <property type="entry name" value="ETSDOMAIN"/>
</dbReference>
<evidence type="ECO:0000259" key="4">
    <source>
        <dbReference type="PROSITE" id="PS50061"/>
    </source>
</evidence>
<protein>
    <submittedName>
        <fullName evidence="5">DgyrCDS9600</fullName>
    </submittedName>
</protein>
<comment type="caution">
    <text evidence="5">The sequence shown here is derived from an EMBL/GenBank/DDBJ whole genome shotgun (WGS) entry which is preliminary data.</text>
</comment>
<proteinExistence type="inferred from homology"/>
<dbReference type="GO" id="GO:0005634">
    <property type="term" value="C:nucleus"/>
    <property type="evidence" value="ECO:0007669"/>
    <property type="project" value="UniProtKB-SubCell"/>
</dbReference>
<evidence type="ECO:0000256" key="2">
    <source>
        <dbReference type="ARBA" id="ARBA00023125"/>
    </source>
</evidence>
<accession>A0A7I8VXG8</accession>
<dbReference type="Gene3D" id="1.10.10.10">
    <property type="entry name" value="Winged helix-like DNA-binding domain superfamily/Winged helix DNA-binding domain"/>
    <property type="match status" value="1"/>
</dbReference>
<dbReference type="EMBL" id="CAJFCJ010000013">
    <property type="protein sequence ID" value="CAD5121061.1"/>
    <property type="molecule type" value="Genomic_DNA"/>
</dbReference>
<keyword evidence="3" id="KW-0539">Nucleus</keyword>